<organism evidence="1 2">
    <name type="scientific">candidate division CSSED10-310 bacterium</name>
    <dbReference type="NCBI Taxonomy" id="2855610"/>
    <lineage>
        <taxon>Bacteria</taxon>
        <taxon>Bacteria division CSSED10-310</taxon>
    </lineage>
</organism>
<protein>
    <submittedName>
        <fullName evidence="1">FAD-dependent thymidylate synthase</fullName>
        <ecNumber evidence="1">2.1.1.148</ecNumber>
    </submittedName>
</protein>
<dbReference type="InterPro" id="IPR036098">
    <property type="entry name" value="Thymidylate_synthase_ThyX_sf"/>
</dbReference>
<dbReference type="PANTHER" id="PTHR34934:SF1">
    <property type="entry name" value="FLAVIN-DEPENDENT THYMIDYLATE SYNTHASE"/>
    <property type="match status" value="1"/>
</dbReference>
<keyword evidence="1" id="KW-0489">Methyltransferase</keyword>
<dbReference type="EMBL" id="JBHPBY010000346">
    <property type="protein sequence ID" value="MFC1852660.1"/>
    <property type="molecule type" value="Genomic_DNA"/>
</dbReference>
<dbReference type="InterPro" id="IPR003669">
    <property type="entry name" value="Thymidylate_synthase_ThyX"/>
</dbReference>
<dbReference type="CDD" id="cd20175">
    <property type="entry name" value="ThyX"/>
    <property type="match status" value="2"/>
</dbReference>
<sequence>MQIILAGFNVDADVLAELKGDEIRDDLTPETLSAAYARISRNPKPVNELRSLARQEVAKARRSNRNIIFSMGHHSVAEHAVFNFDILDISRLAIEEIEHFRLCSFTEKSQRYIKLKDDYVIPTEIQGTPFEKDFHALIHTQNEAYLKFYTSLQDAYLVKYRSQDPDKELKRAAKMRANEDARYVLSLATRGQLGMTVNARNLELVLRRFASHDNGEIQDIGQRIYTCVNQIAPSIVLFTESNPYDQQVYKELKEFADTVISHHSGTDIPDVTLLGYTENADRVLMAALLHRVHHQPFEICQKEVEKLSLEQCRSLIMKTFEHVELYDTVLREFEFINLHFELVVSAACFAQLKRHRMATVCPQDYHPELGARIPPSIQELGLTADFQQIMHQSEKYYHTLRKHYPSSAPYVLTNAHRRRVHFGCNARELYHISRLREDHYAQWDIRDISLRMSKSAAKVMPLTTMFLCGKDHYPSLYQEIFGHPPKVIQPELPGE</sequence>
<comment type="caution">
    <text evidence="1">The sequence shown here is derived from an EMBL/GenBank/DDBJ whole genome shotgun (WGS) entry which is preliminary data.</text>
</comment>
<keyword evidence="2" id="KW-1185">Reference proteome</keyword>
<dbReference type="SUPFAM" id="SSF69796">
    <property type="entry name" value="Thymidylate synthase-complementing protein Thy1"/>
    <property type="match status" value="2"/>
</dbReference>
<reference evidence="1 2" key="1">
    <citation type="submission" date="2024-09" db="EMBL/GenBank/DDBJ databases">
        <title>Laminarin stimulates single cell rates of sulfate reduction while oxygen inhibits transcriptomic activity in coastal marine sediment.</title>
        <authorList>
            <person name="Lindsay M."/>
            <person name="Orcutt B."/>
            <person name="Emerson D."/>
            <person name="Stepanauskas R."/>
            <person name="D'Angelo T."/>
        </authorList>
    </citation>
    <scope>NUCLEOTIDE SEQUENCE [LARGE SCALE GENOMIC DNA]</scope>
    <source>
        <strain evidence="1">SAG AM-311-K15</strain>
    </source>
</reference>
<dbReference type="Proteomes" id="UP001594351">
    <property type="component" value="Unassembled WGS sequence"/>
</dbReference>
<dbReference type="EC" id="2.1.1.148" evidence="1"/>
<proteinExistence type="predicted"/>
<dbReference type="PANTHER" id="PTHR34934">
    <property type="entry name" value="FLAVIN-DEPENDENT THYMIDYLATE SYNTHASE"/>
    <property type="match status" value="1"/>
</dbReference>
<evidence type="ECO:0000313" key="2">
    <source>
        <dbReference type="Proteomes" id="UP001594351"/>
    </source>
</evidence>
<gene>
    <name evidence="1" type="ORF">ACFL27_20875</name>
</gene>
<dbReference type="Pfam" id="PF02511">
    <property type="entry name" value="Thy1"/>
    <property type="match status" value="2"/>
</dbReference>
<dbReference type="PROSITE" id="PS51331">
    <property type="entry name" value="THYX"/>
    <property type="match status" value="2"/>
</dbReference>
<name>A0ABV6Z2I1_UNCC1</name>
<keyword evidence="1" id="KW-0808">Transferase</keyword>
<accession>A0ABV6Z2I1</accession>
<dbReference type="Gene3D" id="3.30.1360.170">
    <property type="match status" value="2"/>
</dbReference>
<dbReference type="GO" id="GO:0032259">
    <property type="term" value="P:methylation"/>
    <property type="evidence" value="ECO:0007669"/>
    <property type="project" value="UniProtKB-KW"/>
</dbReference>
<evidence type="ECO:0000313" key="1">
    <source>
        <dbReference type="EMBL" id="MFC1852660.1"/>
    </source>
</evidence>
<dbReference type="GO" id="GO:0050797">
    <property type="term" value="F:thymidylate synthase (FAD) activity"/>
    <property type="evidence" value="ECO:0007669"/>
    <property type="project" value="UniProtKB-EC"/>
</dbReference>